<proteinExistence type="predicted"/>
<dbReference type="OrthoDB" id="1252659at2"/>
<dbReference type="EMBL" id="RQVQ01000018">
    <property type="protein sequence ID" value="RRJ90304.1"/>
    <property type="molecule type" value="Genomic_DNA"/>
</dbReference>
<accession>A0A3P3W6G7</accession>
<comment type="caution">
    <text evidence="1">The sequence shown here is derived from an EMBL/GenBank/DDBJ whole genome shotgun (WGS) entry which is preliminary data.</text>
</comment>
<gene>
    <name evidence="1" type="ORF">EG240_09360</name>
</gene>
<evidence type="ECO:0000313" key="1">
    <source>
        <dbReference type="EMBL" id="RRJ90304.1"/>
    </source>
</evidence>
<protein>
    <recommendedName>
        <fullName evidence="3">WG repeat-containing protein</fullName>
    </recommendedName>
</protein>
<dbReference type="AlphaFoldDB" id="A0A3P3W6G7"/>
<sequence length="330" mass="38959">MRINYLKLIIIFLFMNNITIAQNFIKPFEDKINFNLLSETVLLSDSETYVKSEKSKENSKNLFYYYSNKTKKKIIKEGFEMAYPFVGKTAIAKQNNHWILIDLEGKVVYHSKNETAPNFSSFEKFILFEYGKIVYNLKTGKKENGYIYCAEPSSPNYFIKELDNGKFIFIKYNFINNNQEEIFNTEFDSIHKQNFLMFEYNDNLLILKKNNKYGISLANGKEITEIKYDKAAFIGNYVMLYENKKWNYYLFENKKLNLILTSDIKCEDATYQSNVIGVFESDKKFNLLKTDGQILNKYFDYISWDGTFGISGDSVYIFDKNGDYQLYFSK</sequence>
<evidence type="ECO:0008006" key="3">
    <source>
        <dbReference type="Google" id="ProtNLM"/>
    </source>
</evidence>
<dbReference type="RefSeq" id="WP_125019132.1">
    <property type="nucleotide sequence ID" value="NZ_RQVQ01000018.1"/>
</dbReference>
<organism evidence="1 2">
    <name type="scientific">Paenimyroides tangerinum</name>
    <dbReference type="NCBI Taxonomy" id="2488728"/>
    <lineage>
        <taxon>Bacteria</taxon>
        <taxon>Pseudomonadati</taxon>
        <taxon>Bacteroidota</taxon>
        <taxon>Flavobacteriia</taxon>
        <taxon>Flavobacteriales</taxon>
        <taxon>Flavobacteriaceae</taxon>
        <taxon>Paenimyroides</taxon>
    </lineage>
</organism>
<reference evidence="1 2" key="1">
    <citation type="submission" date="2018-11" db="EMBL/GenBank/DDBJ databases">
        <title>Flavobacterium sp. nov., YIM 102701-2 draft genome.</title>
        <authorList>
            <person name="Li G."/>
            <person name="Jiang Y."/>
        </authorList>
    </citation>
    <scope>NUCLEOTIDE SEQUENCE [LARGE SCALE GENOMIC DNA]</scope>
    <source>
        <strain evidence="1 2">YIM 102701-2</strain>
    </source>
</reference>
<evidence type="ECO:0000313" key="2">
    <source>
        <dbReference type="Proteomes" id="UP000275719"/>
    </source>
</evidence>
<keyword evidence="2" id="KW-1185">Reference proteome</keyword>
<name>A0A3P3W6G7_9FLAO</name>
<dbReference type="Proteomes" id="UP000275719">
    <property type="component" value="Unassembled WGS sequence"/>
</dbReference>